<evidence type="ECO:0000256" key="3">
    <source>
        <dbReference type="SAM" id="MobiDB-lite"/>
    </source>
</evidence>
<dbReference type="Proteomes" id="UP000799776">
    <property type="component" value="Unassembled WGS sequence"/>
</dbReference>
<dbReference type="InterPro" id="IPR001138">
    <property type="entry name" value="Zn2Cys6_DnaBD"/>
</dbReference>
<protein>
    <recommendedName>
        <fullName evidence="4">Zn(2)-C6 fungal-type domain-containing protein</fullName>
    </recommendedName>
</protein>
<reference evidence="5" key="1">
    <citation type="journal article" date="2020" name="Stud. Mycol.">
        <title>101 Dothideomycetes genomes: a test case for predicting lifestyles and emergence of pathogens.</title>
        <authorList>
            <person name="Haridas S."/>
            <person name="Albert R."/>
            <person name="Binder M."/>
            <person name="Bloem J."/>
            <person name="Labutti K."/>
            <person name="Salamov A."/>
            <person name="Andreopoulos B."/>
            <person name="Baker S."/>
            <person name="Barry K."/>
            <person name="Bills G."/>
            <person name="Bluhm B."/>
            <person name="Cannon C."/>
            <person name="Castanera R."/>
            <person name="Culley D."/>
            <person name="Daum C."/>
            <person name="Ezra D."/>
            <person name="Gonzalez J."/>
            <person name="Henrissat B."/>
            <person name="Kuo A."/>
            <person name="Liang C."/>
            <person name="Lipzen A."/>
            <person name="Lutzoni F."/>
            <person name="Magnuson J."/>
            <person name="Mondo S."/>
            <person name="Nolan M."/>
            <person name="Ohm R."/>
            <person name="Pangilinan J."/>
            <person name="Park H.-J."/>
            <person name="Ramirez L."/>
            <person name="Alfaro M."/>
            <person name="Sun H."/>
            <person name="Tritt A."/>
            <person name="Yoshinaga Y."/>
            <person name="Zwiers L.-H."/>
            <person name="Turgeon B."/>
            <person name="Goodwin S."/>
            <person name="Spatafora J."/>
            <person name="Crous P."/>
            <person name="Grigoriev I."/>
        </authorList>
    </citation>
    <scope>NUCLEOTIDE SEQUENCE</scope>
    <source>
        <strain evidence="5">CBS 121410</strain>
    </source>
</reference>
<dbReference type="EMBL" id="ML978714">
    <property type="protein sequence ID" value="KAF2089386.1"/>
    <property type="molecule type" value="Genomic_DNA"/>
</dbReference>
<name>A0A6A5YD29_9PEZI</name>
<dbReference type="GO" id="GO:0000981">
    <property type="term" value="F:DNA-binding transcription factor activity, RNA polymerase II-specific"/>
    <property type="evidence" value="ECO:0007669"/>
    <property type="project" value="InterPro"/>
</dbReference>
<keyword evidence="1" id="KW-0479">Metal-binding</keyword>
<sequence>MANHAGPRTLLLPPTTTPTPTPTTTPTTTMPTSPESRSRPYKSRSKRPCDFCRRKRAACLLAAAPPCELCARFGQCCTFVERPAKRRRGGGVDGDGEVGGEEMEGEGGRRGSAAVLGTTPESGVSEEGGSEGGFGRRWSAAAAAATATSGIGTGLGGASASVNGQASSGSYMDFEFGEEGSGGGIGGQGVGSTALMDFDFGNPAPIPAPAASYPPAEPPSLDAEASHNAQIVGLSGESDPYLLALYRYDERNECAFRQLRVRNMGVWDGVPVQFMLQANVLACKAQPGEFGRSVDELREEVEGMVGEEPYFPILSRERASLDSEYQPSSFDTCLLAAIYGHALPFTIYDDQLCVEVYTPPSSDKLFNIAWQASLPKFHTPSLSVIQTLLLLLQRRPTNKLVADTPYKWALMAECVALAQALGLNIDPSDWPLPAWEKRLRRRIAWAVYIQDKWLSFNFGRSSHIQMDDWDVRPLEKEDFGSPLSSHDDVDGSEHFLRLASLTGVVARIHSNLL</sequence>
<gene>
    <name evidence="5" type="ORF">K490DRAFT_54998</name>
</gene>
<evidence type="ECO:0000256" key="2">
    <source>
        <dbReference type="ARBA" id="ARBA00023242"/>
    </source>
</evidence>
<dbReference type="PROSITE" id="PS50048">
    <property type="entry name" value="ZN2_CY6_FUNGAL_2"/>
    <property type="match status" value="1"/>
</dbReference>
<feature type="domain" description="Zn(2)-C6 fungal-type" evidence="4">
    <location>
        <begin position="48"/>
        <end position="79"/>
    </location>
</feature>
<dbReference type="GO" id="GO:0006351">
    <property type="term" value="P:DNA-templated transcription"/>
    <property type="evidence" value="ECO:0007669"/>
    <property type="project" value="InterPro"/>
</dbReference>
<organism evidence="5 6">
    <name type="scientific">Saccharata proteae CBS 121410</name>
    <dbReference type="NCBI Taxonomy" id="1314787"/>
    <lineage>
        <taxon>Eukaryota</taxon>
        <taxon>Fungi</taxon>
        <taxon>Dikarya</taxon>
        <taxon>Ascomycota</taxon>
        <taxon>Pezizomycotina</taxon>
        <taxon>Dothideomycetes</taxon>
        <taxon>Dothideomycetes incertae sedis</taxon>
        <taxon>Botryosphaeriales</taxon>
        <taxon>Saccharataceae</taxon>
        <taxon>Saccharata</taxon>
    </lineage>
</organism>
<feature type="compositionally biased region" description="Acidic residues" evidence="3">
    <location>
        <begin position="94"/>
        <end position="105"/>
    </location>
</feature>
<dbReference type="SMART" id="SM00906">
    <property type="entry name" value="Fungal_trans"/>
    <property type="match status" value="1"/>
</dbReference>
<dbReference type="PANTHER" id="PTHR31668">
    <property type="entry name" value="GLUCOSE TRANSPORT TRANSCRIPTION REGULATOR RGT1-RELATED-RELATED"/>
    <property type="match status" value="1"/>
</dbReference>
<evidence type="ECO:0000256" key="1">
    <source>
        <dbReference type="ARBA" id="ARBA00022723"/>
    </source>
</evidence>
<dbReference type="PANTHER" id="PTHR31668:SF4">
    <property type="entry name" value="TRANSCRIPTIONAL ACTIVATOR PROTEIN DAL81"/>
    <property type="match status" value="1"/>
</dbReference>
<proteinExistence type="predicted"/>
<feature type="compositionally biased region" description="Low complexity" evidence="3">
    <location>
        <begin position="24"/>
        <end position="35"/>
    </location>
</feature>
<dbReference type="GO" id="GO:0005634">
    <property type="term" value="C:nucleus"/>
    <property type="evidence" value="ECO:0007669"/>
    <property type="project" value="TreeGrafter"/>
</dbReference>
<feature type="region of interest" description="Disordered" evidence="3">
    <location>
        <begin position="85"/>
        <end position="135"/>
    </location>
</feature>
<accession>A0A6A5YD29</accession>
<dbReference type="SUPFAM" id="SSF57701">
    <property type="entry name" value="Zn2/Cys6 DNA-binding domain"/>
    <property type="match status" value="1"/>
</dbReference>
<dbReference type="InterPro" id="IPR050797">
    <property type="entry name" value="Carb_Metab_Trans_Reg"/>
</dbReference>
<dbReference type="GO" id="GO:0001080">
    <property type="term" value="P:nitrogen catabolite activation of transcription from RNA polymerase II promoter"/>
    <property type="evidence" value="ECO:0007669"/>
    <property type="project" value="TreeGrafter"/>
</dbReference>
<dbReference type="AlphaFoldDB" id="A0A6A5YD29"/>
<dbReference type="PROSITE" id="PS00463">
    <property type="entry name" value="ZN2_CY6_FUNGAL_1"/>
    <property type="match status" value="1"/>
</dbReference>
<dbReference type="Pfam" id="PF04082">
    <property type="entry name" value="Fungal_trans"/>
    <property type="match status" value="1"/>
</dbReference>
<keyword evidence="2" id="KW-0539">Nucleus</keyword>
<dbReference type="GO" id="GO:0003677">
    <property type="term" value="F:DNA binding"/>
    <property type="evidence" value="ECO:0007669"/>
    <property type="project" value="InterPro"/>
</dbReference>
<evidence type="ECO:0000259" key="4">
    <source>
        <dbReference type="PROSITE" id="PS50048"/>
    </source>
</evidence>
<dbReference type="GO" id="GO:0008270">
    <property type="term" value="F:zinc ion binding"/>
    <property type="evidence" value="ECO:0007669"/>
    <property type="project" value="InterPro"/>
</dbReference>
<keyword evidence="6" id="KW-1185">Reference proteome</keyword>
<dbReference type="CDD" id="cd12148">
    <property type="entry name" value="fungal_TF_MHR"/>
    <property type="match status" value="1"/>
</dbReference>
<feature type="region of interest" description="Disordered" evidence="3">
    <location>
        <begin position="1"/>
        <end position="46"/>
    </location>
</feature>
<evidence type="ECO:0000313" key="6">
    <source>
        <dbReference type="Proteomes" id="UP000799776"/>
    </source>
</evidence>
<dbReference type="OrthoDB" id="408631at2759"/>
<dbReference type="InterPro" id="IPR007219">
    <property type="entry name" value="XnlR_reg_dom"/>
</dbReference>
<dbReference type="InterPro" id="IPR036864">
    <property type="entry name" value="Zn2-C6_fun-type_DNA-bd_sf"/>
</dbReference>
<evidence type="ECO:0000313" key="5">
    <source>
        <dbReference type="EMBL" id="KAF2089386.1"/>
    </source>
</evidence>